<evidence type="ECO:0000256" key="1">
    <source>
        <dbReference type="HAMAP-Rule" id="MF_00226"/>
    </source>
</evidence>
<dbReference type="EMBL" id="CP001848">
    <property type="protein sequence ID" value="ADB18190.1"/>
    <property type="molecule type" value="Genomic_DNA"/>
</dbReference>
<dbReference type="eggNOG" id="COG1546">
    <property type="taxonomic scope" value="Bacteria"/>
</dbReference>
<dbReference type="Proteomes" id="UP000001887">
    <property type="component" value="Chromosome"/>
</dbReference>
<reference evidence="3 4" key="1">
    <citation type="journal article" date="2009" name="Stand. Genomic Sci.">
        <title>Complete genome sequence of Pirellula staleyi type strain (ATCC 27377).</title>
        <authorList>
            <person name="Clum A."/>
            <person name="Tindall B.J."/>
            <person name="Sikorski J."/>
            <person name="Ivanova N."/>
            <person name="Mavrommatis K."/>
            <person name="Lucas S."/>
            <person name="Glavina del Rio T."/>
            <person name="Nolan M."/>
            <person name="Chen F."/>
            <person name="Tice H."/>
            <person name="Pitluck S."/>
            <person name="Cheng J.F."/>
            <person name="Chertkov O."/>
            <person name="Brettin T."/>
            <person name="Han C."/>
            <person name="Detter J.C."/>
            <person name="Kuske C."/>
            <person name="Bruce D."/>
            <person name="Goodwin L."/>
            <person name="Ovchinikova G."/>
            <person name="Pati A."/>
            <person name="Mikhailova N."/>
            <person name="Chen A."/>
            <person name="Palaniappan K."/>
            <person name="Land M."/>
            <person name="Hauser L."/>
            <person name="Chang Y.J."/>
            <person name="Jeffries C.D."/>
            <person name="Chain P."/>
            <person name="Rohde M."/>
            <person name="Goker M."/>
            <person name="Bristow J."/>
            <person name="Eisen J.A."/>
            <person name="Markowitz V."/>
            <person name="Hugenholtz P."/>
            <person name="Kyrpides N.C."/>
            <person name="Klenk H.P."/>
            <person name="Lapidus A."/>
        </authorList>
    </citation>
    <scope>NUCLEOTIDE SEQUENCE [LARGE SCALE GENOMIC DNA]</scope>
    <source>
        <strain evidence="4">ATCC 27377 / DSM 6068 / ICPB 4128</strain>
    </source>
</reference>
<dbReference type="HAMAP" id="MF_00226_B">
    <property type="entry name" value="CinA_B"/>
    <property type="match status" value="1"/>
</dbReference>
<dbReference type="InterPro" id="IPR050101">
    <property type="entry name" value="CinA"/>
</dbReference>
<evidence type="ECO:0000313" key="4">
    <source>
        <dbReference type="Proteomes" id="UP000001887"/>
    </source>
</evidence>
<dbReference type="Pfam" id="PF00994">
    <property type="entry name" value="MoCF_biosynth"/>
    <property type="match status" value="1"/>
</dbReference>
<dbReference type="Gene3D" id="3.40.980.10">
    <property type="entry name" value="MoaB/Mog-like domain"/>
    <property type="match status" value="1"/>
</dbReference>
<dbReference type="InterPro" id="IPR008135">
    <property type="entry name" value="Competence-induced_CinA"/>
</dbReference>
<dbReference type="CDD" id="cd00885">
    <property type="entry name" value="cinA"/>
    <property type="match status" value="1"/>
</dbReference>
<dbReference type="HOGENOM" id="CLU_030805_9_3_0"/>
<dbReference type="SMART" id="SM00852">
    <property type="entry name" value="MoCF_biosynth"/>
    <property type="match status" value="1"/>
</dbReference>
<gene>
    <name evidence="3" type="ordered locus">Psta_3529</name>
</gene>
<dbReference type="InterPro" id="IPR001453">
    <property type="entry name" value="MoaB/Mog_dom"/>
</dbReference>
<accession>D2QYN1</accession>
<feature type="domain" description="MoaB/Mog" evidence="2">
    <location>
        <begin position="4"/>
        <end position="175"/>
    </location>
</feature>
<dbReference type="SUPFAM" id="SSF53218">
    <property type="entry name" value="Molybdenum cofactor biosynthesis proteins"/>
    <property type="match status" value="1"/>
</dbReference>
<dbReference type="Pfam" id="PF18146">
    <property type="entry name" value="CinA_KH"/>
    <property type="match status" value="1"/>
</dbReference>
<dbReference type="InterPro" id="IPR036653">
    <property type="entry name" value="CinA-like_C"/>
</dbReference>
<dbReference type="PANTHER" id="PTHR13939">
    <property type="entry name" value="NICOTINAMIDE-NUCLEOTIDE AMIDOHYDROLASE PNCC"/>
    <property type="match status" value="1"/>
</dbReference>
<dbReference type="Pfam" id="PF02464">
    <property type="entry name" value="CinA"/>
    <property type="match status" value="1"/>
</dbReference>
<protein>
    <recommendedName>
        <fullName evidence="1">CinA-like protein</fullName>
    </recommendedName>
</protein>
<dbReference type="PIRSF" id="PIRSF006728">
    <property type="entry name" value="CinA"/>
    <property type="match status" value="1"/>
</dbReference>
<dbReference type="eggNOG" id="COG1058">
    <property type="taxonomic scope" value="Bacteria"/>
</dbReference>
<dbReference type="Gene3D" id="3.90.950.20">
    <property type="entry name" value="CinA-like"/>
    <property type="match status" value="1"/>
</dbReference>
<dbReference type="NCBIfam" id="TIGR00200">
    <property type="entry name" value="cinA_nterm"/>
    <property type="match status" value="1"/>
</dbReference>
<dbReference type="InterPro" id="IPR036425">
    <property type="entry name" value="MoaB/Mog-like_dom_sf"/>
</dbReference>
<dbReference type="OrthoDB" id="9801454at2"/>
<keyword evidence="4" id="KW-1185">Reference proteome</keyword>
<organism evidence="3 4">
    <name type="scientific">Pirellula staleyi (strain ATCC 27377 / DSM 6068 / ICPB 4128)</name>
    <name type="common">Pirella staleyi</name>
    <dbReference type="NCBI Taxonomy" id="530564"/>
    <lineage>
        <taxon>Bacteria</taxon>
        <taxon>Pseudomonadati</taxon>
        <taxon>Planctomycetota</taxon>
        <taxon>Planctomycetia</taxon>
        <taxon>Pirellulales</taxon>
        <taxon>Pirellulaceae</taxon>
        <taxon>Pirellula</taxon>
    </lineage>
</organism>
<dbReference type="STRING" id="530564.Psta_3529"/>
<sequence length="415" mass="45497">MRAEVISIGDEMTSGQRLDTNSQWLSERLGELGIPVAFHTTVADNLADNIQVFRIASERADIVISSGGLGPTADDLTRQAIAAMAGVELVEFPEALAHIEGMFARRKRAMPPSNRVQALFPLGSRMIHNPHGSAPGIDFALPRDEREPARIFALPGVPAEMKEMWEGTVRSELQKLTGGGKVICHYRVKCFGVGESDLEQMLPDIIRRGRVPSVGITVSKATITLRITAEGPDEQTSRDSMRPTIDTIHTCLGTLVYGYEDDELQHVLVRELTSRSKQLGLIEIGTGGLITSLINDVPGGRDVLRSSVIASSTKDLLPLIPKHYSQFDFDSSHGLEQAAEMFREQMQADYVLLVGPFPPSYTPTQAPGQLDMVLAYRDGVLVKSVPHSGHPDILRPRSAKQAMNMLRLHLLETTH</sequence>
<dbReference type="PANTHER" id="PTHR13939:SF0">
    <property type="entry name" value="NMN AMIDOHYDROLASE-LIKE PROTEIN YFAY"/>
    <property type="match status" value="1"/>
</dbReference>
<comment type="similarity">
    <text evidence="1">Belongs to the CinA family.</text>
</comment>
<evidence type="ECO:0000259" key="2">
    <source>
        <dbReference type="SMART" id="SM00852"/>
    </source>
</evidence>
<dbReference type="AlphaFoldDB" id="D2QYN1"/>
<dbReference type="InterPro" id="IPR041424">
    <property type="entry name" value="CinA_KH"/>
</dbReference>
<dbReference type="KEGG" id="psl:Psta_3529"/>
<dbReference type="InterPro" id="IPR008136">
    <property type="entry name" value="CinA_C"/>
</dbReference>
<evidence type="ECO:0000313" key="3">
    <source>
        <dbReference type="EMBL" id="ADB18190.1"/>
    </source>
</evidence>
<name>D2QYN1_PIRSD</name>
<dbReference type="Gene3D" id="3.30.70.2860">
    <property type="match status" value="1"/>
</dbReference>
<dbReference type="NCBIfam" id="TIGR00177">
    <property type="entry name" value="molyb_syn"/>
    <property type="match status" value="1"/>
</dbReference>
<proteinExistence type="inferred from homology"/>
<dbReference type="SUPFAM" id="SSF142433">
    <property type="entry name" value="CinA-like"/>
    <property type="match status" value="1"/>
</dbReference>